<name>G9N066_HYPVG</name>
<dbReference type="EMBL" id="ABDF02000082">
    <property type="protein sequence ID" value="EHK19748.1"/>
    <property type="molecule type" value="Genomic_DNA"/>
</dbReference>
<dbReference type="CDD" id="cd05233">
    <property type="entry name" value="SDR_c"/>
    <property type="match status" value="1"/>
</dbReference>
<dbReference type="PANTHER" id="PTHR42760:SF37">
    <property type="entry name" value="CLAVALDEHYDE DEHYDROGENASE"/>
    <property type="match status" value="1"/>
</dbReference>
<dbReference type="InParanoid" id="G9N066"/>
<evidence type="ECO:0000313" key="4">
    <source>
        <dbReference type="EMBL" id="EHK19748.1"/>
    </source>
</evidence>
<dbReference type="GeneID" id="25794587"/>
<dbReference type="PRINTS" id="PR00080">
    <property type="entry name" value="SDRFAMILY"/>
</dbReference>
<dbReference type="Gene3D" id="3.40.50.720">
    <property type="entry name" value="NAD(P)-binding Rossmann-like Domain"/>
    <property type="match status" value="1"/>
</dbReference>
<dbReference type="Proteomes" id="UP000007115">
    <property type="component" value="Unassembled WGS sequence"/>
</dbReference>
<dbReference type="GO" id="GO:0016616">
    <property type="term" value="F:oxidoreductase activity, acting on the CH-OH group of donors, NAD or NADP as acceptor"/>
    <property type="evidence" value="ECO:0007669"/>
    <property type="project" value="TreeGrafter"/>
</dbReference>
<sequence length="303" mass="32975">MSLSEDHFTTTGQFTKKVYRDVYPDIDPTSASLSQEGKIVIITGASRGIGKLSLATAFAKANAKAIVLSARNVADLQSTEELIHEINPRIEVLSAKLEITDEESVKSFFDQIKAKFGTADVLVNNAGLFQSEGQFVQSGLLETWWHDIEVNVKGQMLVAKYFLQLLGSEKEGMLIGLSSAAAFMVAPGASAYSLAKLADLQLTRYISVENPNVTAISFHPGIILTDMHDDARGFRHFAKDTPELAGGVAVWLCTKTAAFLNGRYMAVNWAVDELLAKKEEIIAGDLLKIQLGGEFGDAVIHYM</sequence>
<dbReference type="HOGENOM" id="CLU_010194_8_0_1"/>
<keyword evidence="2" id="KW-0560">Oxidoreductase</keyword>
<comment type="similarity">
    <text evidence="1 3">Belongs to the short-chain dehydrogenases/reductases (SDR) family.</text>
</comment>
<dbReference type="VEuPathDB" id="FungiDB:TRIVIDRAFT_46933"/>
<dbReference type="AlphaFoldDB" id="G9N066"/>
<dbReference type="Pfam" id="PF00106">
    <property type="entry name" value="adh_short"/>
    <property type="match status" value="1"/>
</dbReference>
<dbReference type="InterPro" id="IPR002347">
    <property type="entry name" value="SDR_fam"/>
</dbReference>
<evidence type="ECO:0000256" key="3">
    <source>
        <dbReference type="RuleBase" id="RU000363"/>
    </source>
</evidence>
<dbReference type="STRING" id="413071.G9N066"/>
<proteinExistence type="inferred from homology"/>
<dbReference type="PRINTS" id="PR00081">
    <property type="entry name" value="GDHRDH"/>
</dbReference>
<evidence type="ECO:0000256" key="2">
    <source>
        <dbReference type="ARBA" id="ARBA00023002"/>
    </source>
</evidence>
<dbReference type="RefSeq" id="XP_013953948.1">
    <property type="nucleotide sequence ID" value="XM_014098473.1"/>
</dbReference>
<evidence type="ECO:0008006" key="6">
    <source>
        <dbReference type="Google" id="ProtNLM"/>
    </source>
</evidence>
<comment type="caution">
    <text evidence="4">The sequence shown here is derived from an EMBL/GenBank/DDBJ whole genome shotgun (WGS) entry which is preliminary data.</text>
</comment>
<protein>
    <recommendedName>
        <fullName evidence="6">NAD(P)-binding protein</fullName>
    </recommendedName>
</protein>
<organism evidence="4 5">
    <name type="scientific">Hypocrea virens (strain Gv29-8 / FGSC 10586)</name>
    <name type="common">Gliocladium virens</name>
    <name type="synonym">Trichoderma virens</name>
    <dbReference type="NCBI Taxonomy" id="413071"/>
    <lineage>
        <taxon>Eukaryota</taxon>
        <taxon>Fungi</taxon>
        <taxon>Dikarya</taxon>
        <taxon>Ascomycota</taxon>
        <taxon>Pezizomycotina</taxon>
        <taxon>Sordariomycetes</taxon>
        <taxon>Hypocreomycetidae</taxon>
        <taxon>Hypocreales</taxon>
        <taxon>Hypocreaceae</taxon>
        <taxon>Trichoderma</taxon>
    </lineage>
</organism>
<dbReference type="OMA" id="QWWETHE"/>
<gene>
    <name evidence="4" type="ORF">TRIVIDRAFT_46933</name>
</gene>
<evidence type="ECO:0000313" key="5">
    <source>
        <dbReference type="Proteomes" id="UP000007115"/>
    </source>
</evidence>
<dbReference type="PANTHER" id="PTHR42760">
    <property type="entry name" value="SHORT-CHAIN DEHYDROGENASES/REDUCTASES FAMILY MEMBER"/>
    <property type="match status" value="1"/>
</dbReference>
<dbReference type="SUPFAM" id="SSF51735">
    <property type="entry name" value="NAD(P)-binding Rossmann-fold domains"/>
    <property type="match status" value="1"/>
</dbReference>
<evidence type="ECO:0000256" key="1">
    <source>
        <dbReference type="ARBA" id="ARBA00006484"/>
    </source>
</evidence>
<dbReference type="InterPro" id="IPR036291">
    <property type="entry name" value="NAD(P)-bd_dom_sf"/>
</dbReference>
<dbReference type="OrthoDB" id="1933717at2759"/>
<reference evidence="4 5" key="1">
    <citation type="journal article" date="2011" name="Genome Biol.">
        <title>Comparative genome sequence analysis underscores mycoparasitism as the ancestral life style of Trichoderma.</title>
        <authorList>
            <person name="Kubicek C.P."/>
            <person name="Herrera-Estrella A."/>
            <person name="Seidl-Seiboth V."/>
            <person name="Martinez D.A."/>
            <person name="Druzhinina I.S."/>
            <person name="Thon M."/>
            <person name="Zeilinger S."/>
            <person name="Casas-Flores S."/>
            <person name="Horwitz B.A."/>
            <person name="Mukherjee P.K."/>
            <person name="Mukherjee M."/>
            <person name="Kredics L."/>
            <person name="Alcaraz L.D."/>
            <person name="Aerts A."/>
            <person name="Antal Z."/>
            <person name="Atanasova L."/>
            <person name="Cervantes-Badillo M.G."/>
            <person name="Challacombe J."/>
            <person name="Chertkov O."/>
            <person name="McCluskey K."/>
            <person name="Coulpier F."/>
            <person name="Deshpande N."/>
            <person name="von Doehren H."/>
            <person name="Ebbole D.J."/>
            <person name="Esquivel-Naranjo E.U."/>
            <person name="Fekete E."/>
            <person name="Flipphi M."/>
            <person name="Glaser F."/>
            <person name="Gomez-Rodriguez E.Y."/>
            <person name="Gruber S."/>
            <person name="Han C."/>
            <person name="Henrissat B."/>
            <person name="Hermosa R."/>
            <person name="Hernandez-Onate M."/>
            <person name="Karaffa L."/>
            <person name="Kosti I."/>
            <person name="Le Crom S."/>
            <person name="Lindquist E."/>
            <person name="Lucas S."/>
            <person name="Luebeck M."/>
            <person name="Luebeck P.S."/>
            <person name="Margeot A."/>
            <person name="Metz B."/>
            <person name="Misra M."/>
            <person name="Nevalainen H."/>
            <person name="Omann M."/>
            <person name="Packer N."/>
            <person name="Perrone G."/>
            <person name="Uresti-Rivera E.E."/>
            <person name="Salamov A."/>
            <person name="Schmoll M."/>
            <person name="Seiboth B."/>
            <person name="Shapiro H."/>
            <person name="Sukno S."/>
            <person name="Tamayo-Ramos J.A."/>
            <person name="Tisch D."/>
            <person name="Wiest A."/>
            <person name="Wilkinson H.H."/>
            <person name="Zhang M."/>
            <person name="Coutinho P.M."/>
            <person name="Kenerley C.M."/>
            <person name="Monte E."/>
            <person name="Baker S.E."/>
            <person name="Grigoriev I.V."/>
        </authorList>
    </citation>
    <scope>NUCLEOTIDE SEQUENCE [LARGE SCALE GENOMIC DNA]</scope>
    <source>
        <strain evidence="5">Gv29-8 / FGSC 10586</strain>
    </source>
</reference>
<dbReference type="eggNOG" id="KOG0725">
    <property type="taxonomic scope" value="Eukaryota"/>
</dbReference>
<accession>G9N066</accession>
<keyword evidence="5" id="KW-1185">Reference proteome</keyword>